<comment type="caution">
    <text evidence="2">The sequence shown here is derived from an EMBL/GenBank/DDBJ whole genome shotgun (WGS) entry which is preliminary data.</text>
</comment>
<protein>
    <submittedName>
        <fullName evidence="2">13014_t:CDS:1</fullName>
    </submittedName>
</protein>
<evidence type="ECO:0000313" key="3">
    <source>
        <dbReference type="Proteomes" id="UP000789759"/>
    </source>
</evidence>
<organism evidence="2 3">
    <name type="scientific">Cetraspora pellucida</name>
    <dbReference type="NCBI Taxonomy" id="1433469"/>
    <lineage>
        <taxon>Eukaryota</taxon>
        <taxon>Fungi</taxon>
        <taxon>Fungi incertae sedis</taxon>
        <taxon>Mucoromycota</taxon>
        <taxon>Glomeromycotina</taxon>
        <taxon>Glomeromycetes</taxon>
        <taxon>Diversisporales</taxon>
        <taxon>Gigasporaceae</taxon>
        <taxon>Cetraspora</taxon>
    </lineage>
</organism>
<proteinExistence type="predicted"/>
<name>A0A9N9BHV1_9GLOM</name>
<dbReference type="EMBL" id="CAJVQA010003062">
    <property type="protein sequence ID" value="CAG8565144.1"/>
    <property type="molecule type" value="Genomic_DNA"/>
</dbReference>
<feature type="region of interest" description="Disordered" evidence="1">
    <location>
        <begin position="1"/>
        <end position="60"/>
    </location>
</feature>
<feature type="compositionally biased region" description="Basic and acidic residues" evidence="1">
    <location>
        <begin position="1"/>
        <end position="16"/>
    </location>
</feature>
<keyword evidence="3" id="KW-1185">Reference proteome</keyword>
<dbReference type="Proteomes" id="UP000789759">
    <property type="component" value="Unassembled WGS sequence"/>
</dbReference>
<reference evidence="2" key="1">
    <citation type="submission" date="2021-06" db="EMBL/GenBank/DDBJ databases">
        <authorList>
            <person name="Kallberg Y."/>
            <person name="Tangrot J."/>
            <person name="Rosling A."/>
        </authorList>
    </citation>
    <scope>NUCLEOTIDE SEQUENCE</scope>
    <source>
        <strain evidence="2">FL966</strain>
    </source>
</reference>
<accession>A0A9N9BHV1</accession>
<evidence type="ECO:0000256" key="1">
    <source>
        <dbReference type="SAM" id="MobiDB-lite"/>
    </source>
</evidence>
<dbReference type="AlphaFoldDB" id="A0A9N9BHV1"/>
<evidence type="ECO:0000313" key="2">
    <source>
        <dbReference type="EMBL" id="CAG8565144.1"/>
    </source>
</evidence>
<sequence length="84" mass="9463">MSNTEPKPRDHNKELRTATQPAPNTSAPVTTLNNPRPESQKQVNLADNAQKNKGKETEQLTVAKTESKYMYLMDYELVKGSEDD</sequence>
<feature type="compositionally biased region" description="Polar residues" evidence="1">
    <location>
        <begin position="17"/>
        <end position="51"/>
    </location>
</feature>
<gene>
    <name evidence="2" type="ORF">CPELLU_LOCUS5389</name>
</gene>